<evidence type="ECO:0008006" key="4">
    <source>
        <dbReference type="Google" id="ProtNLM"/>
    </source>
</evidence>
<feature type="transmembrane region" description="Helical" evidence="1">
    <location>
        <begin position="6"/>
        <end position="24"/>
    </location>
</feature>
<accession>A0A951MKD2</accession>
<comment type="caution">
    <text evidence="2">The sequence shown here is derived from an EMBL/GenBank/DDBJ whole genome shotgun (WGS) entry which is preliminary data.</text>
</comment>
<gene>
    <name evidence="2" type="ORF">EGN73_21665</name>
</gene>
<evidence type="ECO:0000313" key="2">
    <source>
        <dbReference type="EMBL" id="MBW3470391.1"/>
    </source>
</evidence>
<dbReference type="AlphaFoldDB" id="A0A951MKD2"/>
<keyword evidence="1" id="KW-0472">Membrane</keyword>
<keyword evidence="1" id="KW-0812">Transmembrane</keyword>
<protein>
    <recommendedName>
        <fullName evidence="4">GyrI-like small molecule binding domain-containing protein</fullName>
    </recommendedName>
</protein>
<dbReference type="Proteomes" id="UP000727490">
    <property type="component" value="Unassembled WGS sequence"/>
</dbReference>
<dbReference type="RefSeq" id="WP_219294158.1">
    <property type="nucleotide sequence ID" value="NZ_RPHB01000015.1"/>
</dbReference>
<dbReference type="EMBL" id="RPHB01000015">
    <property type="protein sequence ID" value="MBW3470391.1"/>
    <property type="molecule type" value="Genomic_DNA"/>
</dbReference>
<evidence type="ECO:0000256" key="1">
    <source>
        <dbReference type="SAM" id="Phobius"/>
    </source>
</evidence>
<keyword evidence="3" id="KW-1185">Reference proteome</keyword>
<keyword evidence="1" id="KW-1133">Transmembrane helix</keyword>
<sequence>MKTKPLIVTGVLLAVVAVLGLYMFGGFNEIEVQKENLGEISLVGIHYKGTPQDPKLKSSFEKIESLAEKNPEAFINTIYLIEPAGKLDTMEVFVGIEKKWAEDLSSFEERNFDASSSIVANIQAHRFVMPGPKKVQKKINSFAKENKLEQPEIFIDQIISPNKVRVIGVKNQ</sequence>
<organism evidence="2 3">
    <name type="scientific">Arthrospiribacter ruber</name>
    <dbReference type="NCBI Taxonomy" id="2487934"/>
    <lineage>
        <taxon>Bacteria</taxon>
        <taxon>Pseudomonadati</taxon>
        <taxon>Bacteroidota</taxon>
        <taxon>Cytophagia</taxon>
        <taxon>Cytophagales</taxon>
        <taxon>Cyclobacteriaceae</taxon>
        <taxon>Arthrospiribacter</taxon>
    </lineage>
</organism>
<proteinExistence type="predicted"/>
<reference evidence="2 3" key="1">
    <citation type="journal article" date="2020" name="Syst. Appl. Microbiol.">
        <title>Arthrospiribacter ruber gen. nov., sp. nov., a novel bacterium isolated from Arthrospira cultures.</title>
        <authorList>
            <person name="Waleron M."/>
            <person name="Misztak A."/>
            <person name="Waleron M.M."/>
            <person name="Furmaniak M."/>
            <person name="Mrozik A."/>
            <person name="Waleron K."/>
        </authorList>
    </citation>
    <scope>NUCLEOTIDE SEQUENCE [LARGE SCALE GENOMIC DNA]</scope>
    <source>
        <strain evidence="2 3">DPMB0001</strain>
    </source>
</reference>
<name>A0A951MKD2_9BACT</name>
<evidence type="ECO:0000313" key="3">
    <source>
        <dbReference type="Proteomes" id="UP000727490"/>
    </source>
</evidence>